<reference evidence="2 3" key="1">
    <citation type="submission" date="2016-08" db="EMBL/GenBank/DDBJ databases">
        <title>Draft genome sequence of allopolyploid Zygosaccharomyces rouxii.</title>
        <authorList>
            <person name="Watanabe J."/>
            <person name="Uehara K."/>
            <person name="Mogi Y."/>
            <person name="Tsukioka Y."/>
        </authorList>
    </citation>
    <scope>NUCLEOTIDE SEQUENCE [LARGE SCALE GENOMIC DNA]</scope>
    <source>
        <strain evidence="2 3">NBRC 110957</strain>
    </source>
</reference>
<evidence type="ECO:0000313" key="3">
    <source>
        <dbReference type="Proteomes" id="UP000187013"/>
    </source>
</evidence>
<dbReference type="Proteomes" id="UP000187013">
    <property type="component" value="Unassembled WGS sequence"/>
</dbReference>
<dbReference type="EMBL" id="BDGX01000030">
    <property type="protein sequence ID" value="GAV50988.1"/>
    <property type="molecule type" value="Genomic_DNA"/>
</dbReference>
<proteinExistence type="predicted"/>
<feature type="compositionally biased region" description="Polar residues" evidence="1">
    <location>
        <begin position="1"/>
        <end position="10"/>
    </location>
</feature>
<dbReference type="GO" id="GO:0031503">
    <property type="term" value="P:protein-containing complex localization"/>
    <property type="evidence" value="ECO:0007669"/>
    <property type="project" value="EnsemblFungi"/>
</dbReference>
<accession>A0A1Q3A5P2</accession>
<protein>
    <submittedName>
        <fullName evidence="2">Uncharacterized protein</fullName>
    </submittedName>
</protein>
<feature type="compositionally biased region" description="Basic and acidic residues" evidence="1">
    <location>
        <begin position="20"/>
        <end position="33"/>
    </location>
</feature>
<sequence length="315" mass="36494">MDMSHSNPSNEPHADPVTQDTRDKEIKVNDVESRQVANSDEIADEHKGDTQQEQESDSDDFGSFSDASIEQEEEHIAEEVSQELDDDSNNVEKYLDQILPLDDSIPKEPLPNVELDTLIQDERPRIIYEQLVLLRTVLRPFIWDKSHIKSNLWHILRIPERTIPNKQELGREPLNDSLFIALLNMLDDNKSRSQTALRDQLGINYSPPLAPIFLQEEVEKQEEKEIPGLLAISPDEVENLQGYHDKLCQSIDLLLIKLQESRAEQIDLVKDKTTFENVVTNLTGHTQRLYRDEVAFYNKHKNKNKRKNRFSWVGH</sequence>
<dbReference type="eggNOG" id="ENOG502RZ92">
    <property type="taxonomic scope" value="Eukaryota"/>
</dbReference>
<evidence type="ECO:0000256" key="1">
    <source>
        <dbReference type="SAM" id="MobiDB-lite"/>
    </source>
</evidence>
<dbReference type="GO" id="GO:0035653">
    <property type="term" value="P:clathrin-coated vesicle cargo loading, AP-1-mediated"/>
    <property type="evidence" value="ECO:0007669"/>
    <property type="project" value="EnsemblFungi"/>
</dbReference>
<comment type="caution">
    <text evidence="2">The sequence shown here is derived from an EMBL/GenBank/DDBJ whole genome shotgun (WGS) entry which is preliminary data.</text>
</comment>
<dbReference type="OMA" id="EYHDELC"/>
<gene>
    <name evidence="2" type="ORF">ZYGR_0AD01710</name>
</gene>
<name>A0A1Q3A5P2_ZYGRO</name>
<feature type="region of interest" description="Disordered" evidence="1">
    <location>
        <begin position="1"/>
        <end position="65"/>
    </location>
</feature>
<dbReference type="OrthoDB" id="5378975at2759"/>
<dbReference type="AlphaFoldDB" id="A0A1Q3A5P2"/>
<organism evidence="2 3">
    <name type="scientific">Zygosaccharomyces rouxii</name>
    <dbReference type="NCBI Taxonomy" id="4956"/>
    <lineage>
        <taxon>Eukaryota</taxon>
        <taxon>Fungi</taxon>
        <taxon>Dikarya</taxon>
        <taxon>Ascomycota</taxon>
        <taxon>Saccharomycotina</taxon>
        <taxon>Saccharomycetes</taxon>
        <taxon>Saccharomycetales</taxon>
        <taxon>Saccharomycetaceae</taxon>
        <taxon>Zygosaccharomyces</taxon>
    </lineage>
</organism>
<evidence type="ECO:0000313" key="2">
    <source>
        <dbReference type="EMBL" id="GAV50988.1"/>
    </source>
</evidence>